<dbReference type="EMBL" id="CAJNOI010000171">
    <property type="protein sequence ID" value="CAF1154191.1"/>
    <property type="molecule type" value="Genomic_DNA"/>
</dbReference>
<evidence type="ECO:0000313" key="3">
    <source>
        <dbReference type="Proteomes" id="UP000663832"/>
    </source>
</evidence>
<sequence length="72" mass="7979">MAGIRYTRCRYIMSRIQALAQIGTKILRDKYGKSSLSSEKEVNPADATLAGIANEVKITCPGCTEKQCWEPN</sequence>
<dbReference type="Proteomes" id="UP000663832">
    <property type="component" value="Unassembled WGS sequence"/>
</dbReference>
<keyword evidence="3" id="KW-1185">Reference proteome</keyword>
<evidence type="ECO:0000313" key="1">
    <source>
        <dbReference type="EMBL" id="CAF1154191.1"/>
    </source>
</evidence>
<comment type="caution">
    <text evidence="1">The sequence shown here is derived from an EMBL/GenBank/DDBJ whole genome shotgun (WGS) entry which is preliminary data.</text>
</comment>
<dbReference type="Proteomes" id="UP000663877">
    <property type="component" value="Unassembled WGS sequence"/>
</dbReference>
<organism evidence="1 4">
    <name type="scientific">Adineta steineri</name>
    <dbReference type="NCBI Taxonomy" id="433720"/>
    <lineage>
        <taxon>Eukaryota</taxon>
        <taxon>Metazoa</taxon>
        <taxon>Spiralia</taxon>
        <taxon>Gnathifera</taxon>
        <taxon>Rotifera</taxon>
        <taxon>Eurotatoria</taxon>
        <taxon>Bdelloidea</taxon>
        <taxon>Adinetida</taxon>
        <taxon>Adinetidae</taxon>
        <taxon>Adineta</taxon>
    </lineage>
</organism>
<evidence type="ECO:0000313" key="4">
    <source>
        <dbReference type="Proteomes" id="UP000663877"/>
    </source>
</evidence>
<dbReference type="EMBL" id="CAJNOM010000177">
    <property type="protein sequence ID" value="CAF1184902.1"/>
    <property type="molecule type" value="Genomic_DNA"/>
</dbReference>
<name>A0A814T3N1_9BILA</name>
<evidence type="ECO:0000313" key="2">
    <source>
        <dbReference type="EMBL" id="CAF1184902.1"/>
    </source>
</evidence>
<protein>
    <submittedName>
        <fullName evidence="1">Uncharacterized protein</fullName>
    </submittedName>
</protein>
<dbReference type="AlphaFoldDB" id="A0A814T3N1"/>
<proteinExistence type="predicted"/>
<accession>A0A814T3N1</accession>
<gene>
    <name evidence="1" type="ORF">BJG266_LOCUS24266</name>
    <name evidence="2" type="ORF">QVE165_LOCUS24902</name>
</gene>
<reference evidence="1" key="1">
    <citation type="submission" date="2021-02" db="EMBL/GenBank/DDBJ databases">
        <authorList>
            <person name="Nowell W R."/>
        </authorList>
    </citation>
    <scope>NUCLEOTIDE SEQUENCE</scope>
</reference>